<dbReference type="AlphaFoldDB" id="A0AAV3XJQ1"/>
<dbReference type="Proteomes" id="UP001050975">
    <property type="component" value="Unassembled WGS sequence"/>
</dbReference>
<dbReference type="RefSeq" id="WP_226588456.1">
    <property type="nucleotide sequence ID" value="NZ_BLAY01000135.1"/>
</dbReference>
<accession>A0AAV3XJQ1</accession>
<organism evidence="1 2">
    <name type="scientific">Microseira wollei NIES-4236</name>
    <dbReference type="NCBI Taxonomy" id="2530354"/>
    <lineage>
        <taxon>Bacteria</taxon>
        <taxon>Bacillati</taxon>
        <taxon>Cyanobacteriota</taxon>
        <taxon>Cyanophyceae</taxon>
        <taxon>Oscillatoriophycideae</taxon>
        <taxon>Aerosakkonematales</taxon>
        <taxon>Aerosakkonemataceae</taxon>
        <taxon>Microseira</taxon>
    </lineage>
</organism>
<keyword evidence="2" id="KW-1185">Reference proteome</keyword>
<name>A0AAV3XJQ1_9CYAN</name>
<evidence type="ECO:0000313" key="1">
    <source>
        <dbReference type="EMBL" id="GET41818.1"/>
    </source>
</evidence>
<protein>
    <submittedName>
        <fullName evidence="1">Uncharacterized protein</fullName>
    </submittedName>
</protein>
<reference evidence="1" key="1">
    <citation type="submission" date="2019-10" db="EMBL/GenBank/DDBJ databases">
        <title>Draft genome sequece of Microseira wollei NIES-4236.</title>
        <authorList>
            <person name="Yamaguchi H."/>
            <person name="Suzuki S."/>
            <person name="Kawachi M."/>
        </authorList>
    </citation>
    <scope>NUCLEOTIDE SEQUENCE</scope>
    <source>
        <strain evidence="1">NIES-4236</strain>
    </source>
</reference>
<gene>
    <name evidence="1" type="ORF">MiSe_66320</name>
</gene>
<proteinExistence type="predicted"/>
<sequence length="59" mass="7047">MNHKILTLDELERFRLSDNPKFNQILEKSRRSLKEEGGLKSDEFWKLVDESSTQESQQH</sequence>
<evidence type="ECO:0000313" key="2">
    <source>
        <dbReference type="Proteomes" id="UP001050975"/>
    </source>
</evidence>
<comment type="caution">
    <text evidence="1">The sequence shown here is derived from an EMBL/GenBank/DDBJ whole genome shotgun (WGS) entry which is preliminary data.</text>
</comment>
<dbReference type="EMBL" id="BLAY01000135">
    <property type="protein sequence ID" value="GET41818.1"/>
    <property type="molecule type" value="Genomic_DNA"/>
</dbReference>